<evidence type="ECO:0000313" key="2">
    <source>
        <dbReference type="EMBL" id="RLZ09169.1"/>
    </source>
</evidence>
<dbReference type="RefSeq" id="WP_121934896.1">
    <property type="nucleotide sequence ID" value="NZ_RDOJ01000011.1"/>
</dbReference>
<gene>
    <name evidence="2" type="ORF">EAH69_09160</name>
</gene>
<protein>
    <recommendedName>
        <fullName evidence="4">TonB-dependent receptor</fullName>
    </recommendedName>
</protein>
<dbReference type="EMBL" id="RDOJ01000011">
    <property type="protein sequence ID" value="RLZ09169.1"/>
    <property type="molecule type" value="Genomic_DNA"/>
</dbReference>
<dbReference type="AlphaFoldDB" id="A0A3L9MEZ5"/>
<keyword evidence="3" id="KW-1185">Reference proteome</keyword>
<reference evidence="2 3" key="1">
    <citation type="submission" date="2018-10" db="EMBL/GenBank/DDBJ databases">
        <authorList>
            <person name="Chen X."/>
        </authorList>
    </citation>
    <scope>NUCLEOTIDE SEQUENCE [LARGE SCALE GENOMIC DNA]</scope>
    <source>
        <strain evidence="2 3">YIM 102668</strain>
    </source>
</reference>
<evidence type="ECO:0008006" key="4">
    <source>
        <dbReference type="Google" id="ProtNLM"/>
    </source>
</evidence>
<sequence>MKKVFLLFTIFFVNIALAQEKEVVKQLHRSTQEISKTPKDPTFMIDGVVADKSIALKLNLDLIENIVIIKDDPKYPDGLIKITNKK</sequence>
<dbReference type="Proteomes" id="UP000275348">
    <property type="component" value="Unassembled WGS sequence"/>
</dbReference>
<name>A0A3L9MEZ5_9FLAO</name>
<accession>A0A3L9MEZ5</accession>
<organism evidence="2 3">
    <name type="scientific">Faecalibacter macacae</name>
    <dbReference type="NCBI Taxonomy" id="1859289"/>
    <lineage>
        <taxon>Bacteria</taxon>
        <taxon>Pseudomonadati</taxon>
        <taxon>Bacteroidota</taxon>
        <taxon>Flavobacteriia</taxon>
        <taxon>Flavobacteriales</taxon>
        <taxon>Weeksellaceae</taxon>
        <taxon>Faecalibacter</taxon>
    </lineage>
</organism>
<feature type="chain" id="PRO_5018037054" description="TonB-dependent receptor" evidence="1">
    <location>
        <begin position="19"/>
        <end position="86"/>
    </location>
</feature>
<proteinExistence type="predicted"/>
<evidence type="ECO:0000313" key="3">
    <source>
        <dbReference type="Proteomes" id="UP000275348"/>
    </source>
</evidence>
<evidence type="ECO:0000256" key="1">
    <source>
        <dbReference type="SAM" id="SignalP"/>
    </source>
</evidence>
<keyword evidence="1" id="KW-0732">Signal</keyword>
<comment type="caution">
    <text evidence="2">The sequence shown here is derived from an EMBL/GenBank/DDBJ whole genome shotgun (WGS) entry which is preliminary data.</text>
</comment>
<feature type="signal peptide" evidence="1">
    <location>
        <begin position="1"/>
        <end position="18"/>
    </location>
</feature>